<dbReference type="SUPFAM" id="SSF101756">
    <property type="entry name" value="Hypothetical protein YgiW"/>
    <property type="match status" value="1"/>
</dbReference>
<evidence type="ECO:0000313" key="3">
    <source>
        <dbReference type="EMBL" id="AEX06166.1"/>
    </source>
</evidence>
<evidence type="ECO:0000256" key="2">
    <source>
        <dbReference type="SAM" id="SignalP"/>
    </source>
</evidence>
<proteinExistence type="predicted"/>
<name>A0A0H3HHW1_KLEM8</name>
<organism evidence="3 4">
    <name type="scientific">Klebsiella michiganensis (strain ATCC 8724 / DSM 4798 / JCM 20051 / NBRC 3318 / NRRL B-199 / KCTC 1686 / BUCSAV 143 / CCM 1901)</name>
    <dbReference type="NCBI Taxonomy" id="1006551"/>
    <lineage>
        <taxon>Bacteria</taxon>
        <taxon>Pseudomonadati</taxon>
        <taxon>Pseudomonadota</taxon>
        <taxon>Gammaproteobacteria</taxon>
        <taxon>Enterobacterales</taxon>
        <taxon>Enterobacteriaceae</taxon>
        <taxon>Klebsiella/Raoultella group</taxon>
        <taxon>Klebsiella</taxon>
    </lineage>
</organism>
<dbReference type="NCBIfam" id="TIGR00156">
    <property type="entry name" value="YgiW/YdeI family stress tolerance OB fold protein"/>
    <property type="match status" value="1"/>
</dbReference>
<dbReference type="AlphaFoldDB" id="A0A0H3HHW1"/>
<dbReference type="PANTHER" id="PTHR36571:SF2">
    <property type="entry name" value="PERIPLASMIC PROTEIN"/>
    <property type="match status" value="1"/>
</dbReference>
<dbReference type="HOGENOM" id="CLU_118907_2_1_6"/>
<evidence type="ECO:0000313" key="4">
    <source>
        <dbReference type="Proteomes" id="UP000007843"/>
    </source>
</evidence>
<dbReference type="KEGG" id="kox:KOX_22230"/>
<reference evidence="3 4" key="1">
    <citation type="journal article" date="2012" name="J. Bacteriol.">
        <title>Complete genome sequence of Klebsiella oxytoca KCTC 1686, used in production of 2,3-butanediol.</title>
        <authorList>
            <person name="Shin S.H."/>
            <person name="Kim S."/>
            <person name="Kim J.Y."/>
            <person name="Lee S."/>
            <person name="Um Y."/>
            <person name="Oh M.K."/>
            <person name="Kim Y.R."/>
            <person name="Lee J."/>
            <person name="Yang K.S."/>
        </authorList>
    </citation>
    <scope>NUCLEOTIDE SEQUENCE [LARGE SCALE GENOMIC DNA]</scope>
    <source>
        <strain evidence="4">ATCC 8724 / DSM 4798 / JCM 20051 / NBRC 3318 / NRRL B-199 / KCTC 1686</strain>
    </source>
</reference>
<dbReference type="PANTHER" id="PTHR36571">
    <property type="entry name" value="PROTEIN YGIW"/>
    <property type="match status" value="1"/>
</dbReference>
<feature type="chain" id="PRO_5002611330" evidence="2">
    <location>
        <begin position="20"/>
        <end position="130"/>
    </location>
</feature>
<dbReference type="InterPro" id="IPR036700">
    <property type="entry name" value="BOBF_sf"/>
</dbReference>
<dbReference type="RefSeq" id="WP_014229620.1">
    <property type="nucleotide sequence ID" value="NC_016612.1"/>
</dbReference>
<dbReference type="NCBIfam" id="NF007471">
    <property type="entry name" value="PRK10053.1"/>
    <property type="match status" value="1"/>
</dbReference>
<accession>A0A0H3HHW1</accession>
<dbReference type="InterPro" id="IPR005220">
    <property type="entry name" value="CarO-like"/>
</dbReference>
<evidence type="ECO:0000256" key="1">
    <source>
        <dbReference type="ARBA" id="ARBA00022729"/>
    </source>
</evidence>
<dbReference type="Gene3D" id="2.40.50.200">
    <property type="entry name" value="Bacterial OB-fold"/>
    <property type="match status" value="1"/>
</dbReference>
<gene>
    <name evidence="3" type="ordered locus">KOX_22230</name>
</gene>
<dbReference type="Pfam" id="PF04076">
    <property type="entry name" value="BOF"/>
    <property type="match status" value="1"/>
</dbReference>
<keyword evidence="1 2" id="KW-0732">Signal</keyword>
<dbReference type="Proteomes" id="UP000007843">
    <property type="component" value="Chromosome"/>
</dbReference>
<feature type="signal peptide" evidence="2">
    <location>
        <begin position="1"/>
        <end position="19"/>
    </location>
</feature>
<dbReference type="InterPro" id="IPR016052">
    <property type="entry name" value="YgiW/YdeI"/>
</dbReference>
<dbReference type="NCBIfam" id="NF033674">
    <property type="entry name" value="stress_OB_fold"/>
    <property type="match status" value="1"/>
</dbReference>
<dbReference type="EMBL" id="CP003218">
    <property type="protein sequence ID" value="AEX06166.1"/>
    <property type="molecule type" value="Genomic_DNA"/>
</dbReference>
<sequence length="130" mass="14354">MKKLLSVIFCALMAQGVYAADDGGFKKDAAPPPPHKIDDGYRGTEDGRIMTVRQALEMHDGATISLRGNLIEQHGNDRYSFRDKTDTIAVIIPAAVFDGREVKPDQMISINGSLDKKMTPPVVRVDRIQK</sequence>
<protein>
    <submittedName>
        <fullName evidence="3">Uncharacterized protein</fullName>
    </submittedName>
</protein>